<feature type="transmembrane region" description="Helical" evidence="1">
    <location>
        <begin position="230"/>
        <end position="251"/>
    </location>
</feature>
<name>A0A239JKD8_9NOCA</name>
<dbReference type="RefSeq" id="WP_089247768.1">
    <property type="nucleotide sequence ID" value="NZ_FZOW01000008.1"/>
</dbReference>
<dbReference type="OrthoDB" id="2014935at2"/>
<gene>
    <name evidence="2" type="ORF">SAMN05421642_108267</name>
</gene>
<feature type="transmembrane region" description="Helical" evidence="1">
    <location>
        <begin position="288"/>
        <end position="307"/>
    </location>
</feature>
<feature type="transmembrane region" description="Helical" evidence="1">
    <location>
        <begin position="336"/>
        <end position="357"/>
    </location>
</feature>
<dbReference type="STRING" id="398843.A3K89_23265"/>
<dbReference type="AlphaFoldDB" id="A0A239JKD8"/>
<dbReference type="EMBL" id="FZOW01000008">
    <property type="protein sequence ID" value="SNT06042.1"/>
    <property type="molecule type" value="Genomic_DNA"/>
</dbReference>
<evidence type="ECO:0000256" key="1">
    <source>
        <dbReference type="SAM" id="Phobius"/>
    </source>
</evidence>
<feature type="transmembrane region" description="Helical" evidence="1">
    <location>
        <begin position="422"/>
        <end position="447"/>
    </location>
</feature>
<organism evidence="2 3">
    <name type="scientific">Rhodococcoides kyotonense</name>
    <dbReference type="NCBI Taxonomy" id="398843"/>
    <lineage>
        <taxon>Bacteria</taxon>
        <taxon>Bacillati</taxon>
        <taxon>Actinomycetota</taxon>
        <taxon>Actinomycetes</taxon>
        <taxon>Mycobacteriales</taxon>
        <taxon>Nocardiaceae</taxon>
        <taxon>Rhodococcoides</taxon>
    </lineage>
</organism>
<feature type="transmembrane region" description="Helical" evidence="1">
    <location>
        <begin position="454"/>
        <end position="478"/>
    </location>
</feature>
<reference evidence="3" key="1">
    <citation type="submission" date="2017-06" db="EMBL/GenBank/DDBJ databases">
        <authorList>
            <person name="Varghese N."/>
            <person name="Submissions S."/>
        </authorList>
    </citation>
    <scope>NUCLEOTIDE SEQUENCE [LARGE SCALE GENOMIC DNA]</scope>
    <source>
        <strain evidence="3">JCM 23211</strain>
    </source>
</reference>
<keyword evidence="3" id="KW-1185">Reference proteome</keyword>
<accession>A0A239JKD8</accession>
<evidence type="ECO:0000313" key="3">
    <source>
        <dbReference type="Proteomes" id="UP000198327"/>
    </source>
</evidence>
<evidence type="ECO:0000313" key="2">
    <source>
        <dbReference type="EMBL" id="SNT06042.1"/>
    </source>
</evidence>
<feature type="transmembrane region" description="Helical" evidence="1">
    <location>
        <begin position="188"/>
        <end position="210"/>
    </location>
</feature>
<keyword evidence="1" id="KW-0472">Membrane</keyword>
<keyword evidence="1" id="KW-0812">Transmembrane</keyword>
<feature type="transmembrane region" description="Helical" evidence="1">
    <location>
        <begin position="386"/>
        <end position="410"/>
    </location>
</feature>
<feature type="transmembrane region" description="Helical" evidence="1">
    <location>
        <begin position="116"/>
        <end position="149"/>
    </location>
</feature>
<protein>
    <submittedName>
        <fullName evidence="2">ABC-2 type transport system permease protein</fullName>
    </submittedName>
</protein>
<sequence length="524" mass="53476">MTGTGRLIRLFLRRDRVVAPLWILAMGLVPLLYAVSFEGLYPTAADREAFYEATLHTPAELALVAPIFGSDLGALVTWRAGLLLTLVPLAAILTIVRHTRAEEDAGRTELIGATAVGHHAGLAAALVVTIGAVVTTAIVATVSLLAAGFAAVGSVAFGAAIAAVGTVFAGVAAVAAQVGSTARLARGYALAVLAVSYVLRAIGDAGSGTLSWLSPIGWSAQLRPFADERWWVLVPSMILAAATIAGSVVLARRRDVGAGLVADRLGRASAPAALDGVFALAWRQHRGVLVAWTLGLGLFALILGSAADSVGEQLGSSQAVTDALADFGGTSLVESYIAAMISIIGIGATAYALSAVLRAHTEEEDAHAEWIVSASVGKVRWLASHLAFAILGSASAMLVVGLAAGLSYGMGVGDVGSVLPGVLAAALVQLPAVWVLVGVAVVLFGVVPAWSTAIWAVLAGCVLLGQVGTVIGLPQAVLDLSPFTHLPHVPGGHVSAAPLLWLVSFALLMVVVGISAFRRRDLRG</sequence>
<feature type="transmembrane region" description="Helical" evidence="1">
    <location>
        <begin position="76"/>
        <end position="96"/>
    </location>
</feature>
<keyword evidence="1" id="KW-1133">Transmembrane helix</keyword>
<dbReference type="Proteomes" id="UP000198327">
    <property type="component" value="Unassembled WGS sequence"/>
</dbReference>
<feature type="transmembrane region" description="Helical" evidence="1">
    <location>
        <begin position="498"/>
        <end position="517"/>
    </location>
</feature>
<proteinExistence type="predicted"/>
<feature type="transmembrane region" description="Helical" evidence="1">
    <location>
        <begin position="155"/>
        <end position="176"/>
    </location>
</feature>
<feature type="transmembrane region" description="Helical" evidence="1">
    <location>
        <begin position="21"/>
        <end position="41"/>
    </location>
</feature>